<dbReference type="eggNOG" id="ENOG5031ESS">
    <property type="taxonomic scope" value="Bacteria"/>
</dbReference>
<dbReference type="Proteomes" id="UP000008761">
    <property type="component" value="Unassembled WGS sequence"/>
</dbReference>
<proteinExistence type="predicted"/>
<reference evidence="2 3" key="1">
    <citation type="submission" date="2012-03" db="EMBL/GenBank/DDBJ databases">
        <title>The Genome Sequence of Bartonella alsatica IBS 382.</title>
        <authorList>
            <consortium name="The Broad Institute Genome Sequencing Platform"/>
            <consortium name="The Broad Institute Genome Sequencing Center for Infectious Disease"/>
            <person name="Feldgarden M."/>
            <person name="Kirby J."/>
            <person name="Kosoy M."/>
            <person name="Birtles R."/>
            <person name="Probert W.S."/>
            <person name="Chiaraviglio L."/>
            <person name="Young S.K."/>
            <person name="Zeng Q."/>
            <person name="Gargeya S."/>
            <person name="Fitzgerald M."/>
            <person name="Haas B."/>
            <person name="Abouelleil A."/>
            <person name="Alvarado L."/>
            <person name="Arachchi H.M."/>
            <person name="Berlin A."/>
            <person name="Chapman S.B."/>
            <person name="Gearin G."/>
            <person name="Goldberg J."/>
            <person name="Griggs A."/>
            <person name="Gujja S."/>
            <person name="Hansen M."/>
            <person name="Heiman D."/>
            <person name="Howarth C."/>
            <person name="Larimer J."/>
            <person name="Lui A."/>
            <person name="MacDonald P.J.P."/>
            <person name="McCowen C."/>
            <person name="Montmayeur A."/>
            <person name="Murphy C."/>
            <person name="Neiman D."/>
            <person name="Pearson M."/>
            <person name="Priest M."/>
            <person name="Roberts A."/>
            <person name="Saif S."/>
            <person name="Shea T."/>
            <person name="Sisk P."/>
            <person name="Stolte C."/>
            <person name="Sykes S."/>
            <person name="Wortman J."/>
            <person name="Nusbaum C."/>
            <person name="Birren B."/>
        </authorList>
    </citation>
    <scope>NUCLEOTIDE SEQUENCE [LARGE SCALE GENOMIC DNA]</scope>
    <source>
        <strain evidence="2 3">IBS 382</strain>
    </source>
</reference>
<dbReference type="OrthoDB" id="7926420at2"/>
<name>J0PYS8_9HYPH</name>
<keyword evidence="1" id="KW-1133">Transmembrane helix</keyword>
<protein>
    <submittedName>
        <fullName evidence="2">Uncharacterized protein</fullName>
    </submittedName>
</protein>
<keyword evidence="1" id="KW-0812">Transmembrane</keyword>
<dbReference type="EMBL" id="AIME01000004">
    <property type="protein sequence ID" value="EJF75384.1"/>
    <property type="molecule type" value="Genomic_DNA"/>
</dbReference>
<evidence type="ECO:0000256" key="1">
    <source>
        <dbReference type="SAM" id="Phobius"/>
    </source>
</evidence>
<organism evidence="2 3">
    <name type="scientific">Bartonella alsatica IBS 382</name>
    <dbReference type="NCBI Taxonomy" id="1094551"/>
    <lineage>
        <taxon>Bacteria</taxon>
        <taxon>Pseudomonadati</taxon>
        <taxon>Pseudomonadota</taxon>
        <taxon>Alphaproteobacteria</taxon>
        <taxon>Hyphomicrobiales</taxon>
        <taxon>Bartonellaceae</taxon>
        <taxon>Bartonella</taxon>
    </lineage>
</organism>
<keyword evidence="1" id="KW-0472">Membrane</keyword>
<evidence type="ECO:0000313" key="2">
    <source>
        <dbReference type="EMBL" id="EJF75384.1"/>
    </source>
</evidence>
<evidence type="ECO:0000313" key="3">
    <source>
        <dbReference type="Proteomes" id="UP000008761"/>
    </source>
</evidence>
<dbReference type="STRING" id="1094551.MEC_00860"/>
<gene>
    <name evidence="2" type="ORF">MEC_00860</name>
</gene>
<dbReference type="HOGENOM" id="CLU_152398_0_0_5"/>
<dbReference type="AlphaFoldDB" id="J0PYS8"/>
<dbReference type="RefSeq" id="WP_005866030.1">
    <property type="nucleotide sequence ID" value="NZ_JH725020.1"/>
</dbReference>
<accession>J0PYS8</accession>
<sequence>MLRLFLKLMAFIFVTLAIILFVIDSVHSMSASHWTVTPLNKILASFLQTDIYNLNQSIKNILPPVLSSVCIILTCLPMWSIFCAVAVAFCILNHEKQKPFHKISYT</sequence>
<comment type="caution">
    <text evidence="2">The sequence shown here is derived from an EMBL/GenBank/DDBJ whole genome shotgun (WGS) entry which is preliminary data.</text>
</comment>
<feature type="transmembrane region" description="Helical" evidence="1">
    <location>
        <begin position="65"/>
        <end position="92"/>
    </location>
</feature>